<dbReference type="CDD" id="cd07525">
    <property type="entry name" value="HAD_like"/>
    <property type="match status" value="1"/>
</dbReference>
<dbReference type="Gene3D" id="3.40.50.1000">
    <property type="entry name" value="HAD superfamily/HAD-like"/>
    <property type="match status" value="2"/>
</dbReference>
<protein>
    <submittedName>
        <fullName evidence="1">TIGR01459 family HAD-type hydrolase</fullName>
    </submittedName>
</protein>
<dbReference type="InterPro" id="IPR006356">
    <property type="entry name" value="HAD-SF_hydro_IIA_hyp3"/>
</dbReference>
<dbReference type="PANTHER" id="PTHR19288:SF90">
    <property type="entry name" value="OS08G0542600 PROTEIN"/>
    <property type="match status" value="1"/>
</dbReference>
<dbReference type="InterPro" id="IPR023214">
    <property type="entry name" value="HAD_sf"/>
</dbReference>
<keyword evidence="1" id="KW-0378">Hydrolase</keyword>
<dbReference type="GO" id="GO:0016791">
    <property type="term" value="F:phosphatase activity"/>
    <property type="evidence" value="ECO:0007669"/>
    <property type="project" value="TreeGrafter"/>
</dbReference>
<dbReference type="EMBL" id="JABBGK010000002">
    <property type="protein sequence ID" value="NML74668.1"/>
    <property type="molecule type" value="Genomic_DNA"/>
</dbReference>
<gene>
    <name evidence="1" type="ORF">HHL25_11085</name>
</gene>
<organism evidence="1 2">
    <name type="scientific">Rhizobium terricola</name>
    <dbReference type="NCBI Taxonomy" id="2728849"/>
    <lineage>
        <taxon>Bacteria</taxon>
        <taxon>Pseudomonadati</taxon>
        <taxon>Pseudomonadota</taxon>
        <taxon>Alphaproteobacteria</taxon>
        <taxon>Hyphomicrobiales</taxon>
        <taxon>Rhizobiaceae</taxon>
        <taxon>Rhizobium/Agrobacterium group</taxon>
        <taxon>Rhizobium</taxon>
    </lineage>
</organism>
<dbReference type="RefSeq" id="WP_169590315.1">
    <property type="nucleotide sequence ID" value="NZ_JABBGK010000002.1"/>
</dbReference>
<dbReference type="Proteomes" id="UP000541470">
    <property type="component" value="Unassembled WGS sequence"/>
</dbReference>
<evidence type="ECO:0000313" key="1">
    <source>
        <dbReference type="EMBL" id="NML74668.1"/>
    </source>
</evidence>
<dbReference type="AlphaFoldDB" id="A0A7Y0FVP8"/>
<dbReference type="GO" id="GO:0005737">
    <property type="term" value="C:cytoplasm"/>
    <property type="evidence" value="ECO:0007669"/>
    <property type="project" value="TreeGrafter"/>
</dbReference>
<dbReference type="Pfam" id="PF13344">
    <property type="entry name" value="Hydrolase_6"/>
    <property type="match status" value="1"/>
</dbReference>
<dbReference type="NCBIfam" id="TIGR01460">
    <property type="entry name" value="HAD-SF-IIA"/>
    <property type="match status" value="1"/>
</dbReference>
<keyword evidence="2" id="KW-1185">Reference proteome</keyword>
<comment type="caution">
    <text evidence="1">The sequence shown here is derived from an EMBL/GenBank/DDBJ whole genome shotgun (WGS) entry which is preliminary data.</text>
</comment>
<dbReference type="Pfam" id="PF13242">
    <property type="entry name" value="Hydrolase_like"/>
    <property type="match status" value="1"/>
</dbReference>
<proteinExistence type="predicted"/>
<dbReference type="InterPro" id="IPR036412">
    <property type="entry name" value="HAD-like_sf"/>
</dbReference>
<name>A0A7Y0FVP8_9HYPH</name>
<dbReference type="NCBIfam" id="TIGR01459">
    <property type="entry name" value="HAD-SF-IIA-hyp4"/>
    <property type="match status" value="1"/>
</dbReference>
<sequence length="283" mass="30434">MADRISTLSDVTERYDVILCDVWGVLHNGVDAFPAASEALTAARAAGVTVVLITNSPRRSEDVINQLRMIGVADTAYDRIVTSGDVTRTLIAAGPKRIFFLGPDRDLNLLEGLGVTAVAPDDAEAIVCTGFFDDETETPEDYHDVLVAFAARKAPLICANPDLIVERGHRMIPCAGAVAAYYEQLGGSTRIAGKPHRPIYEASLGAAREERKGEVARDRILAIGDGMPTDVRGALDAGLDLLYISGGIHAAEYTVNGKPDEAILNAWLKRENAAPSYWMQRLA</sequence>
<reference evidence="1 2" key="1">
    <citation type="submission" date="2020-04" db="EMBL/GenBank/DDBJ databases">
        <title>Rhizobium sp. S-51 isolated from soil.</title>
        <authorList>
            <person name="Dahal R.H."/>
        </authorList>
    </citation>
    <scope>NUCLEOTIDE SEQUENCE [LARGE SCALE GENOMIC DNA]</scope>
    <source>
        <strain evidence="1 2">S-51</strain>
    </source>
</reference>
<evidence type="ECO:0000313" key="2">
    <source>
        <dbReference type="Proteomes" id="UP000541470"/>
    </source>
</evidence>
<accession>A0A7Y0FVP8</accession>
<dbReference type="InterPro" id="IPR006357">
    <property type="entry name" value="HAD-SF_hydro_IIA"/>
</dbReference>
<dbReference type="SUPFAM" id="SSF56784">
    <property type="entry name" value="HAD-like"/>
    <property type="match status" value="1"/>
</dbReference>
<dbReference type="PANTHER" id="PTHR19288">
    <property type="entry name" value="4-NITROPHENYLPHOSPHATASE-RELATED"/>
    <property type="match status" value="1"/>
</dbReference>